<evidence type="ECO:0000256" key="1">
    <source>
        <dbReference type="SAM" id="MobiDB-lite"/>
    </source>
</evidence>
<feature type="region of interest" description="Disordered" evidence="1">
    <location>
        <begin position="383"/>
        <end position="438"/>
    </location>
</feature>
<feature type="compositionally biased region" description="Low complexity" evidence="1">
    <location>
        <begin position="395"/>
        <end position="425"/>
    </location>
</feature>
<protein>
    <submittedName>
        <fullName evidence="2">Uncharacterized protein</fullName>
    </submittedName>
</protein>
<gene>
    <name evidence="2" type="ORF">CC84DRAFT_1212095</name>
</gene>
<keyword evidence="3" id="KW-1185">Reference proteome</keyword>
<dbReference type="RefSeq" id="XP_018042928.1">
    <property type="nucleotide sequence ID" value="XM_018182419.1"/>
</dbReference>
<accession>A0A177CYG1</accession>
<dbReference type="PANTHER" id="PTHR38703">
    <property type="entry name" value="CHROMOSOME 8, WHOLE GENOME SHOTGUN SEQUENCE"/>
    <property type="match status" value="1"/>
</dbReference>
<organism evidence="2 3">
    <name type="scientific">Paraphaeosphaeria sporulosa</name>
    <dbReference type="NCBI Taxonomy" id="1460663"/>
    <lineage>
        <taxon>Eukaryota</taxon>
        <taxon>Fungi</taxon>
        <taxon>Dikarya</taxon>
        <taxon>Ascomycota</taxon>
        <taxon>Pezizomycotina</taxon>
        <taxon>Dothideomycetes</taxon>
        <taxon>Pleosporomycetidae</taxon>
        <taxon>Pleosporales</taxon>
        <taxon>Massarineae</taxon>
        <taxon>Didymosphaeriaceae</taxon>
        <taxon>Paraphaeosphaeria</taxon>
    </lineage>
</organism>
<dbReference type="Proteomes" id="UP000077069">
    <property type="component" value="Unassembled WGS sequence"/>
</dbReference>
<dbReference type="EMBL" id="KV441548">
    <property type="protein sequence ID" value="OAG12563.1"/>
    <property type="molecule type" value="Genomic_DNA"/>
</dbReference>
<feature type="compositionally biased region" description="Basic and acidic residues" evidence="1">
    <location>
        <begin position="133"/>
        <end position="165"/>
    </location>
</feature>
<sequence length="438" mass="48410">MGSISPGSVTSKASKSSTDAEFFSLGSDSRLRTGNSEMRHAEDIADRNIEHYGSNSSRHSSLGCQNAGNQFAQDHNARRQSIAASIKSLGSVPSSPARSVLGSLNFSGLPKYSLGTGVATEGGLVDRILPHVEDPNARPYDRKNWPTRIARDESHHSSNRDWRASDDDDTSNGKRGTKERDGTMDICEAILAGTGRYDLKAALDGVVDLNDTEDTDRDVQWAPAVTQEVVKPHQHKVTEERIYREIHNHDIYRYIQPVYQTEILPARHFFYNTNNELVEVSADQLPECTGAKQRWALVRGDKDKPTSHAVRSALPRRELKILSDKTYMTSEGYERRETTILHPPELEDLSNYGGPVVPIEFLHHPAPVDQELKEEKKVDHLHNSRQLTMEGLSNALPSFRPGSSSSSSSRAPTGSSASSPASKRLSIPRKPVPAPPSY</sequence>
<evidence type="ECO:0000313" key="2">
    <source>
        <dbReference type="EMBL" id="OAG12563.1"/>
    </source>
</evidence>
<dbReference type="PANTHER" id="PTHR38703:SF1">
    <property type="entry name" value="ALLERGEN"/>
    <property type="match status" value="1"/>
</dbReference>
<dbReference type="AlphaFoldDB" id="A0A177CYG1"/>
<dbReference type="OrthoDB" id="5325276at2759"/>
<name>A0A177CYG1_9PLEO</name>
<reference evidence="2 3" key="1">
    <citation type="submission" date="2016-05" db="EMBL/GenBank/DDBJ databases">
        <title>Comparative analysis of secretome profiles of manganese(II)-oxidizing ascomycete fungi.</title>
        <authorList>
            <consortium name="DOE Joint Genome Institute"/>
            <person name="Zeiner C.A."/>
            <person name="Purvine S.O."/>
            <person name="Zink E.M."/>
            <person name="Wu S."/>
            <person name="Pasa-Tolic L."/>
            <person name="Chaput D.L."/>
            <person name="Haridas S."/>
            <person name="Grigoriev I.V."/>
            <person name="Santelli C.M."/>
            <person name="Hansel C.M."/>
        </authorList>
    </citation>
    <scope>NUCLEOTIDE SEQUENCE [LARGE SCALE GENOMIC DNA]</scope>
    <source>
        <strain evidence="2 3">AP3s5-JAC2a</strain>
    </source>
</reference>
<dbReference type="GeneID" id="28765905"/>
<evidence type="ECO:0000313" key="3">
    <source>
        <dbReference type="Proteomes" id="UP000077069"/>
    </source>
</evidence>
<feature type="region of interest" description="Disordered" evidence="1">
    <location>
        <begin position="133"/>
        <end position="180"/>
    </location>
</feature>
<proteinExistence type="predicted"/>
<dbReference type="InParanoid" id="A0A177CYG1"/>